<dbReference type="InterPro" id="IPR036390">
    <property type="entry name" value="WH_DNA-bd_sf"/>
</dbReference>
<sequence>MNKSDAALDRAFAALADPIRRAIVARLSRGSATLGELAEPFAISLQAVSKHISVLEDAGLVWRTREAQRKPVHLDAAALERLTSWIDRYRLEAEAAYRRLDAVLAASGSSSGDHRPPTSPAPRRNAGGRAVPRTPTAPAPGLNQEEGEAP</sequence>
<dbReference type="Proteomes" id="UP001499933">
    <property type="component" value="Unassembled WGS sequence"/>
</dbReference>
<evidence type="ECO:0000256" key="1">
    <source>
        <dbReference type="SAM" id="MobiDB-lite"/>
    </source>
</evidence>
<proteinExistence type="predicted"/>
<accession>A0ABP5BHG5</accession>
<evidence type="ECO:0000313" key="3">
    <source>
        <dbReference type="EMBL" id="GAA1944980.1"/>
    </source>
</evidence>
<dbReference type="NCBIfam" id="NF033788">
    <property type="entry name" value="HTH_metalloreg"/>
    <property type="match status" value="1"/>
</dbReference>
<dbReference type="InterPro" id="IPR001845">
    <property type="entry name" value="HTH_ArsR_DNA-bd_dom"/>
</dbReference>
<dbReference type="Gene3D" id="1.10.10.10">
    <property type="entry name" value="Winged helix-like DNA-binding domain superfamily/Winged helix DNA-binding domain"/>
    <property type="match status" value="1"/>
</dbReference>
<comment type="caution">
    <text evidence="3">The sequence shown here is derived from an EMBL/GenBank/DDBJ whole genome shotgun (WGS) entry which is preliminary data.</text>
</comment>
<dbReference type="Pfam" id="PF12840">
    <property type="entry name" value="HTH_20"/>
    <property type="match status" value="1"/>
</dbReference>
<feature type="domain" description="HTH arsR-type" evidence="2">
    <location>
        <begin position="1"/>
        <end position="94"/>
    </location>
</feature>
<dbReference type="SUPFAM" id="SSF46785">
    <property type="entry name" value="Winged helix' DNA-binding domain"/>
    <property type="match status" value="1"/>
</dbReference>
<keyword evidence="4" id="KW-1185">Reference proteome</keyword>
<dbReference type="InterPro" id="IPR011991">
    <property type="entry name" value="ArsR-like_HTH"/>
</dbReference>
<protein>
    <submittedName>
        <fullName evidence="3">Metalloregulator ArsR/SmtB family transcription factor</fullName>
    </submittedName>
</protein>
<dbReference type="SMART" id="SM00418">
    <property type="entry name" value="HTH_ARSR"/>
    <property type="match status" value="1"/>
</dbReference>
<feature type="region of interest" description="Disordered" evidence="1">
    <location>
        <begin position="106"/>
        <end position="150"/>
    </location>
</feature>
<feature type="compositionally biased region" description="Low complexity" evidence="1">
    <location>
        <begin position="129"/>
        <end position="140"/>
    </location>
</feature>
<dbReference type="PANTHER" id="PTHR38600:SF2">
    <property type="entry name" value="SLL0088 PROTEIN"/>
    <property type="match status" value="1"/>
</dbReference>
<dbReference type="InterPro" id="IPR036388">
    <property type="entry name" value="WH-like_DNA-bd_sf"/>
</dbReference>
<dbReference type="CDD" id="cd00090">
    <property type="entry name" value="HTH_ARSR"/>
    <property type="match status" value="1"/>
</dbReference>
<organism evidence="3 4">
    <name type="scientific">Microbacterium deminutum</name>
    <dbReference type="NCBI Taxonomy" id="344164"/>
    <lineage>
        <taxon>Bacteria</taxon>
        <taxon>Bacillati</taxon>
        <taxon>Actinomycetota</taxon>
        <taxon>Actinomycetes</taxon>
        <taxon>Micrococcales</taxon>
        <taxon>Microbacteriaceae</taxon>
        <taxon>Microbacterium</taxon>
    </lineage>
</organism>
<dbReference type="PANTHER" id="PTHR38600">
    <property type="entry name" value="TRANSCRIPTIONAL REGULATORY PROTEIN"/>
    <property type="match status" value="1"/>
</dbReference>
<dbReference type="PRINTS" id="PR00778">
    <property type="entry name" value="HTHARSR"/>
</dbReference>
<evidence type="ECO:0000259" key="2">
    <source>
        <dbReference type="PROSITE" id="PS50987"/>
    </source>
</evidence>
<evidence type="ECO:0000313" key="4">
    <source>
        <dbReference type="Proteomes" id="UP001499933"/>
    </source>
</evidence>
<name>A0ABP5BHG5_9MICO</name>
<gene>
    <name evidence="3" type="ORF">GCM10009776_03570</name>
</gene>
<dbReference type="RefSeq" id="WP_344092375.1">
    <property type="nucleotide sequence ID" value="NZ_BAAAOG010000001.1"/>
</dbReference>
<dbReference type="PROSITE" id="PS50987">
    <property type="entry name" value="HTH_ARSR_2"/>
    <property type="match status" value="1"/>
</dbReference>
<dbReference type="EMBL" id="BAAAOG010000001">
    <property type="protein sequence ID" value="GAA1944980.1"/>
    <property type="molecule type" value="Genomic_DNA"/>
</dbReference>
<reference evidence="4" key="1">
    <citation type="journal article" date="2019" name="Int. J. Syst. Evol. Microbiol.">
        <title>The Global Catalogue of Microorganisms (GCM) 10K type strain sequencing project: providing services to taxonomists for standard genome sequencing and annotation.</title>
        <authorList>
            <consortium name="The Broad Institute Genomics Platform"/>
            <consortium name="The Broad Institute Genome Sequencing Center for Infectious Disease"/>
            <person name="Wu L."/>
            <person name="Ma J."/>
        </authorList>
    </citation>
    <scope>NUCLEOTIDE SEQUENCE [LARGE SCALE GENOMIC DNA]</scope>
    <source>
        <strain evidence="4">JCM 14901</strain>
    </source>
</reference>